<reference evidence="7 9" key="2">
    <citation type="journal article" date="2013" name="Nature">
        <title>Insights into bilaterian evolution from three spiralian genomes.</title>
        <authorList>
            <person name="Simakov O."/>
            <person name="Marletaz F."/>
            <person name="Cho S.J."/>
            <person name="Edsinger-Gonzales E."/>
            <person name="Havlak P."/>
            <person name="Hellsten U."/>
            <person name="Kuo D.H."/>
            <person name="Larsson T."/>
            <person name="Lv J."/>
            <person name="Arendt D."/>
            <person name="Savage R."/>
            <person name="Osoegawa K."/>
            <person name="de Jong P."/>
            <person name="Grimwood J."/>
            <person name="Chapman J.A."/>
            <person name="Shapiro H."/>
            <person name="Aerts A."/>
            <person name="Otillar R.P."/>
            <person name="Terry A.Y."/>
            <person name="Boore J.L."/>
            <person name="Grigoriev I.V."/>
            <person name="Lindberg D.R."/>
            <person name="Seaver E.C."/>
            <person name="Weisblat D.A."/>
            <person name="Putnam N.H."/>
            <person name="Rokhsar D.S."/>
        </authorList>
    </citation>
    <scope>NUCLEOTIDE SEQUENCE</scope>
</reference>
<dbReference type="GeneID" id="20214705"/>
<sequence length="379" mass="41690">IVAVVVSDVNDNPPHIYGLPDSLSIEDSTPVGSELLKNVVLRDDDTGNNSVLTFQLIYPDNRDLLLYVENKQAIESKSLFKNLLGSYKFSFIVTDNGLPALSTTVNFTLKIIKTNQFAPVFNSTTDYIFNVSETNVIGSAIGKVSAWDADDSNEKITYTIKTSTNFEYAPFTVNASNGLLTNLVAMVATSDHTCYKFEITASDDGVPPTGQLSSSLNVWVNVLDLNDHQPVFTQSSYTVKIAEDVAFNTTLLVAQTSDLDFGINAEIKNFYFNIITPCNLTSSNDLFKLEPDLANKRVSLLNAAQLDRESIESYVIELKAVDSGVPALESTANVTIIVTDVNDCIPHFMDTTANITVPRRTPVNFVLFTFRAQDCDLNR</sequence>
<dbReference type="InParanoid" id="T1G0V7"/>
<evidence type="ECO:0000256" key="1">
    <source>
        <dbReference type="ARBA" id="ARBA00004370"/>
    </source>
</evidence>
<dbReference type="FunFam" id="2.60.40.60:FF:000092">
    <property type="entry name" value="Protocadherin 8"/>
    <property type="match status" value="1"/>
</dbReference>
<dbReference type="SMART" id="SM00112">
    <property type="entry name" value="CA"/>
    <property type="match status" value="3"/>
</dbReference>
<dbReference type="SUPFAM" id="SSF49313">
    <property type="entry name" value="Cadherin-like"/>
    <property type="match status" value="4"/>
</dbReference>
<evidence type="ECO:0000256" key="4">
    <source>
        <dbReference type="ARBA" id="ARBA00023136"/>
    </source>
</evidence>
<dbReference type="PROSITE" id="PS50268">
    <property type="entry name" value="CADHERIN_2"/>
    <property type="match status" value="3"/>
</dbReference>
<dbReference type="KEGG" id="hro:HELRODRAFT_72100"/>
<evidence type="ECO:0000313" key="7">
    <source>
        <dbReference type="EMBL" id="ESO10844.1"/>
    </source>
</evidence>
<dbReference type="EnsemblMetazoa" id="HelroT72100">
    <property type="protein sequence ID" value="HelroP72100"/>
    <property type="gene ID" value="HelroG72100"/>
</dbReference>
<keyword evidence="2" id="KW-0677">Repeat</keyword>
<evidence type="ECO:0000313" key="9">
    <source>
        <dbReference type="Proteomes" id="UP000015101"/>
    </source>
</evidence>
<dbReference type="Pfam" id="PF00028">
    <property type="entry name" value="Cadherin"/>
    <property type="match status" value="2"/>
</dbReference>
<dbReference type="InterPro" id="IPR002126">
    <property type="entry name" value="Cadherin-like_dom"/>
</dbReference>
<accession>T1G0V7</accession>
<dbReference type="Gene3D" id="2.60.40.60">
    <property type="entry name" value="Cadherins"/>
    <property type="match status" value="3"/>
</dbReference>
<dbReference type="GO" id="GO:0005886">
    <property type="term" value="C:plasma membrane"/>
    <property type="evidence" value="ECO:0007669"/>
    <property type="project" value="UniProtKB-SubCell"/>
</dbReference>
<evidence type="ECO:0000313" key="8">
    <source>
        <dbReference type="EnsemblMetazoa" id="HelroP72100"/>
    </source>
</evidence>
<dbReference type="RefSeq" id="XP_009011113.1">
    <property type="nucleotide sequence ID" value="XM_009012865.1"/>
</dbReference>
<dbReference type="Proteomes" id="UP000015101">
    <property type="component" value="Unassembled WGS sequence"/>
</dbReference>
<dbReference type="InterPro" id="IPR020894">
    <property type="entry name" value="Cadherin_CS"/>
</dbReference>
<dbReference type="InterPro" id="IPR015919">
    <property type="entry name" value="Cadherin-like_sf"/>
</dbReference>
<dbReference type="OrthoDB" id="6252479at2759"/>
<dbReference type="PANTHER" id="PTHR24027:SF438">
    <property type="entry name" value="CADHERIN 23"/>
    <property type="match status" value="1"/>
</dbReference>
<dbReference type="EMBL" id="KB095858">
    <property type="protein sequence ID" value="ESO10844.1"/>
    <property type="molecule type" value="Genomic_DNA"/>
</dbReference>
<dbReference type="AlphaFoldDB" id="T1G0V7"/>
<proteinExistence type="predicted"/>
<organism evidence="8 9">
    <name type="scientific">Helobdella robusta</name>
    <name type="common">Californian leech</name>
    <dbReference type="NCBI Taxonomy" id="6412"/>
    <lineage>
        <taxon>Eukaryota</taxon>
        <taxon>Metazoa</taxon>
        <taxon>Spiralia</taxon>
        <taxon>Lophotrochozoa</taxon>
        <taxon>Annelida</taxon>
        <taxon>Clitellata</taxon>
        <taxon>Hirudinea</taxon>
        <taxon>Rhynchobdellida</taxon>
        <taxon>Glossiphoniidae</taxon>
        <taxon>Helobdella</taxon>
    </lineage>
</organism>
<dbReference type="EMBL" id="AMQM01002759">
    <property type="status" value="NOT_ANNOTATED_CDS"/>
    <property type="molecule type" value="Genomic_DNA"/>
</dbReference>
<dbReference type="HOGENOM" id="CLU_730705_0_0_1"/>
<protein>
    <recommendedName>
        <fullName evidence="6">Cadherin domain-containing protein</fullName>
    </recommendedName>
</protein>
<dbReference type="CDD" id="cd11304">
    <property type="entry name" value="Cadherin_repeat"/>
    <property type="match status" value="3"/>
</dbReference>
<dbReference type="GO" id="GO:0005509">
    <property type="term" value="F:calcium ion binding"/>
    <property type="evidence" value="ECO:0007669"/>
    <property type="project" value="UniProtKB-UniRule"/>
</dbReference>
<keyword evidence="9" id="KW-1185">Reference proteome</keyword>
<evidence type="ECO:0000256" key="5">
    <source>
        <dbReference type="PROSITE-ProRule" id="PRU00043"/>
    </source>
</evidence>
<evidence type="ECO:0000259" key="6">
    <source>
        <dbReference type="PROSITE" id="PS50268"/>
    </source>
</evidence>
<feature type="domain" description="Cadherin" evidence="6">
    <location>
        <begin position="233"/>
        <end position="348"/>
    </location>
</feature>
<dbReference type="InterPro" id="IPR039808">
    <property type="entry name" value="Cadherin"/>
</dbReference>
<comment type="subcellular location">
    <subcellularLocation>
        <location evidence="1">Membrane</location>
    </subcellularLocation>
</comment>
<dbReference type="PRINTS" id="PR00205">
    <property type="entry name" value="CADHERIN"/>
</dbReference>
<dbReference type="STRING" id="6412.T1G0V7"/>
<gene>
    <name evidence="8" type="primary">20214705</name>
    <name evidence="7" type="ORF">HELRODRAFT_72100</name>
</gene>
<reference evidence="8" key="3">
    <citation type="submission" date="2015-06" db="UniProtKB">
        <authorList>
            <consortium name="EnsemblMetazoa"/>
        </authorList>
    </citation>
    <scope>IDENTIFICATION</scope>
</reference>
<dbReference type="CTD" id="20214705"/>
<name>T1G0V7_HELRO</name>
<dbReference type="OMA" id="RITTCIP"/>
<feature type="domain" description="Cadherin" evidence="6">
    <location>
        <begin position="17"/>
        <end position="121"/>
    </location>
</feature>
<dbReference type="PROSITE" id="PS00232">
    <property type="entry name" value="CADHERIN_1"/>
    <property type="match status" value="2"/>
</dbReference>
<dbReference type="GO" id="GO:0007156">
    <property type="term" value="P:homophilic cell adhesion via plasma membrane adhesion molecules"/>
    <property type="evidence" value="ECO:0007669"/>
    <property type="project" value="InterPro"/>
</dbReference>
<keyword evidence="4" id="KW-0472">Membrane</keyword>
<evidence type="ECO:0000256" key="3">
    <source>
        <dbReference type="ARBA" id="ARBA00022837"/>
    </source>
</evidence>
<dbReference type="PANTHER" id="PTHR24027">
    <property type="entry name" value="CADHERIN-23"/>
    <property type="match status" value="1"/>
</dbReference>
<evidence type="ECO:0000256" key="2">
    <source>
        <dbReference type="ARBA" id="ARBA00022737"/>
    </source>
</evidence>
<keyword evidence="3 5" id="KW-0106">Calcium</keyword>
<dbReference type="eggNOG" id="KOG4289">
    <property type="taxonomic scope" value="Eukaryota"/>
</dbReference>
<feature type="domain" description="Cadherin" evidence="6">
    <location>
        <begin position="123"/>
        <end position="232"/>
    </location>
</feature>
<reference evidence="9" key="1">
    <citation type="submission" date="2012-12" db="EMBL/GenBank/DDBJ databases">
        <authorList>
            <person name="Hellsten U."/>
            <person name="Grimwood J."/>
            <person name="Chapman J.A."/>
            <person name="Shapiro H."/>
            <person name="Aerts A."/>
            <person name="Otillar R.P."/>
            <person name="Terry A.Y."/>
            <person name="Boore J.L."/>
            <person name="Simakov O."/>
            <person name="Marletaz F."/>
            <person name="Cho S.-J."/>
            <person name="Edsinger-Gonzales E."/>
            <person name="Havlak P."/>
            <person name="Kuo D.-H."/>
            <person name="Larsson T."/>
            <person name="Lv J."/>
            <person name="Arendt D."/>
            <person name="Savage R."/>
            <person name="Osoegawa K."/>
            <person name="de Jong P."/>
            <person name="Lindberg D.R."/>
            <person name="Seaver E.C."/>
            <person name="Weisblat D.A."/>
            <person name="Putnam N.H."/>
            <person name="Grigoriev I.V."/>
            <person name="Rokhsar D.S."/>
        </authorList>
    </citation>
    <scope>NUCLEOTIDE SEQUENCE</scope>
</reference>